<dbReference type="Proteomes" id="UP001597135">
    <property type="component" value="Unassembled WGS sequence"/>
</dbReference>
<proteinExistence type="predicted"/>
<gene>
    <name evidence="1" type="ORF">ACFQ4E_10630</name>
</gene>
<comment type="caution">
    <text evidence="1">The sequence shown here is derived from an EMBL/GenBank/DDBJ whole genome shotgun (WGS) entry which is preliminary data.</text>
</comment>
<accession>A0ABW3ZI81</accession>
<dbReference type="RefSeq" id="WP_386803331.1">
    <property type="nucleotide sequence ID" value="NZ_JBHTMU010000016.1"/>
</dbReference>
<keyword evidence="2" id="KW-1185">Reference proteome</keyword>
<evidence type="ECO:0000313" key="2">
    <source>
        <dbReference type="Proteomes" id="UP001597135"/>
    </source>
</evidence>
<name>A0ABW3ZI81_9RHOB</name>
<dbReference type="EMBL" id="JBHTMU010000016">
    <property type="protein sequence ID" value="MFD1342876.1"/>
    <property type="molecule type" value="Genomic_DNA"/>
</dbReference>
<protein>
    <submittedName>
        <fullName evidence="1">Uncharacterized protein</fullName>
    </submittedName>
</protein>
<reference evidence="2" key="1">
    <citation type="journal article" date="2019" name="Int. J. Syst. Evol. Microbiol.">
        <title>The Global Catalogue of Microorganisms (GCM) 10K type strain sequencing project: providing services to taxonomists for standard genome sequencing and annotation.</title>
        <authorList>
            <consortium name="The Broad Institute Genomics Platform"/>
            <consortium name="The Broad Institute Genome Sequencing Center for Infectious Disease"/>
            <person name="Wu L."/>
            <person name="Ma J."/>
        </authorList>
    </citation>
    <scope>NUCLEOTIDE SEQUENCE [LARGE SCALE GENOMIC DNA]</scope>
    <source>
        <strain evidence="2">CCUG 62953</strain>
    </source>
</reference>
<organism evidence="1 2">
    <name type="scientific">Litorisediminicola beolgyonensis</name>
    <dbReference type="NCBI Taxonomy" id="1173614"/>
    <lineage>
        <taxon>Bacteria</taxon>
        <taxon>Pseudomonadati</taxon>
        <taxon>Pseudomonadota</taxon>
        <taxon>Alphaproteobacteria</taxon>
        <taxon>Rhodobacterales</taxon>
        <taxon>Paracoccaceae</taxon>
        <taxon>Litorisediminicola</taxon>
    </lineage>
</organism>
<sequence>MPELDPLVQAQLAERRGTAAMVLVWLVAKNRSTGAPETIGFWTGDDHENFTIRGETRLYYGAGAVIDVGAVRSGVGIRKRNHRLRLPPMLAETRQALRGYEPRQARVEVHVCPMDLDSGRPLAEPFRIIKGVLEGAPETLGQEGGASFTELRIATGTRLTEGLPAYKSNAALQAVNPTDRGREYSDLGEEWRVRWGVVT</sequence>
<evidence type="ECO:0000313" key="1">
    <source>
        <dbReference type="EMBL" id="MFD1342876.1"/>
    </source>
</evidence>